<dbReference type="Gene3D" id="3.90.1590.10">
    <property type="entry name" value="glutathione-dependent formaldehyde- activating enzyme (gfa)"/>
    <property type="match status" value="1"/>
</dbReference>
<sequence length="220" mass="24458">MSAKEELKEVGAPPEDKSTLSKPPLEVNESDPEEELFRLKPSEEVQIHKAGEPGDWARSPLTVSCLCKKVQYASTGSPPVFSGYCHCRDCRSSCNVPLCAFVVFKPGALELKKGEGTVKTYKVRPTRSNVFCGECGQQMFTKDKEGFECIPLALCLDEAGNLPKRLKPQGHQFYPQRVIGTWLEDKLVKYVDLPQIFGGTGNFCYLDADDKSPSPCWDMI</sequence>
<organism evidence="7">
    <name type="scientific">Chromera velia CCMP2878</name>
    <dbReference type="NCBI Taxonomy" id="1169474"/>
    <lineage>
        <taxon>Eukaryota</taxon>
        <taxon>Sar</taxon>
        <taxon>Alveolata</taxon>
        <taxon>Colpodellida</taxon>
        <taxon>Chromeraceae</taxon>
        <taxon>Chromera</taxon>
    </lineage>
</organism>
<dbReference type="GO" id="GO:0016846">
    <property type="term" value="F:carbon-sulfur lyase activity"/>
    <property type="evidence" value="ECO:0007669"/>
    <property type="project" value="InterPro"/>
</dbReference>
<evidence type="ECO:0000256" key="3">
    <source>
        <dbReference type="ARBA" id="ARBA00022833"/>
    </source>
</evidence>
<reference evidence="7" key="1">
    <citation type="submission" date="2014-11" db="EMBL/GenBank/DDBJ databases">
        <authorList>
            <person name="Otto D Thomas"/>
            <person name="Naeem Raeece"/>
        </authorList>
    </citation>
    <scope>NUCLEOTIDE SEQUENCE</scope>
</reference>
<keyword evidence="3" id="KW-0862">Zinc</keyword>
<feature type="domain" description="CENP-V/GFA" evidence="6">
    <location>
        <begin position="61"/>
        <end position="175"/>
    </location>
</feature>
<dbReference type="AlphaFoldDB" id="A0A0G4I3F7"/>
<dbReference type="SUPFAM" id="SSF51316">
    <property type="entry name" value="Mss4-like"/>
    <property type="match status" value="1"/>
</dbReference>
<evidence type="ECO:0000256" key="4">
    <source>
        <dbReference type="ARBA" id="ARBA00023239"/>
    </source>
</evidence>
<accession>A0A0G4I3F7</accession>
<feature type="region of interest" description="Disordered" evidence="5">
    <location>
        <begin position="1"/>
        <end position="35"/>
    </location>
</feature>
<dbReference type="PROSITE" id="PS51891">
    <property type="entry name" value="CENP_V_GFA"/>
    <property type="match status" value="1"/>
</dbReference>
<proteinExistence type="inferred from homology"/>
<feature type="compositionally biased region" description="Basic and acidic residues" evidence="5">
    <location>
        <begin position="1"/>
        <end position="19"/>
    </location>
</feature>
<dbReference type="PANTHER" id="PTHR33337:SF40">
    <property type="entry name" value="CENP-V_GFA DOMAIN-CONTAINING PROTEIN-RELATED"/>
    <property type="match status" value="1"/>
</dbReference>
<name>A0A0G4I3F7_9ALVE</name>
<gene>
    <name evidence="7" type="ORF">Cvel_10607</name>
</gene>
<dbReference type="GO" id="GO:0046872">
    <property type="term" value="F:metal ion binding"/>
    <property type="evidence" value="ECO:0007669"/>
    <property type="project" value="UniProtKB-KW"/>
</dbReference>
<evidence type="ECO:0000259" key="6">
    <source>
        <dbReference type="PROSITE" id="PS51891"/>
    </source>
</evidence>
<keyword evidence="2" id="KW-0479">Metal-binding</keyword>
<dbReference type="PANTHER" id="PTHR33337">
    <property type="entry name" value="GFA DOMAIN-CONTAINING PROTEIN"/>
    <property type="match status" value="1"/>
</dbReference>
<evidence type="ECO:0000313" key="7">
    <source>
        <dbReference type="EMBL" id="CEM51422.1"/>
    </source>
</evidence>
<dbReference type="EMBL" id="CDMZ01004944">
    <property type="protein sequence ID" value="CEM51422.1"/>
    <property type="molecule type" value="Genomic_DNA"/>
</dbReference>
<dbReference type="InterPro" id="IPR006913">
    <property type="entry name" value="CENP-V/GFA"/>
</dbReference>
<evidence type="ECO:0000256" key="1">
    <source>
        <dbReference type="ARBA" id="ARBA00005495"/>
    </source>
</evidence>
<comment type="similarity">
    <text evidence="1">Belongs to the Gfa family.</text>
</comment>
<protein>
    <recommendedName>
        <fullName evidence="6">CENP-V/GFA domain-containing protein</fullName>
    </recommendedName>
</protein>
<keyword evidence="4" id="KW-0456">Lyase</keyword>
<dbReference type="VEuPathDB" id="CryptoDB:Cvel_10607"/>
<evidence type="ECO:0000256" key="5">
    <source>
        <dbReference type="SAM" id="MobiDB-lite"/>
    </source>
</evidence>
<evidence type="ECO:0000256" key="2">
    <source>
        <dbReference type="ARBA" id="ARBA00022723"/>
    </source>
</evidence>
<dbReference type="Pfam" id="PF04828">
    <property type="entry name" value="GFA"/>
    <property type="match status" value="1"/>
</dbReference>
<dbReference type="InterPro" id="IPR011057">
    <property type="entry name" value="Mss4-like_sf"/>
</dbReference>